<accession>A0ABY8TYF5</accession>
<dbReference type="EMBL" id="CP126211">
    <property type="protein sequence ID" value="WIA13281.1"/>
    <property type="molecule type" value="Genomic_DNA"/>
</dbReference>
<keyword evidence="2" id="KW-1185">Reference proteome</keyword>
<reference evidence="1 2" key="1">
    <citation type="submission" date="2023-05" db="EMBL/GenBank/DDBJ databases">
        <title>A 100% complete, gapless, phased diploid assembly of the Scenedesmus obliquus UTEX 3031 genome.</title>
        <authorList>
            <person name="Biondi T.C."/>
            <person name="Hanschen E.R."/>
            <person name="Kwon T."/>
            <person name="Eng W."/>
            <person name="Kruse C.P.S."/>
            <person name="Koehler S.I."/>
            <person name="Kunde Y."/>
            <person name="Gleasner C.D."/>
            <person name="You Mak K.T."/>
            <person name="Polle J."/>
            <person name="Hovde B.T."/>
            <person name="Starkenburg S.R."/>
        </authorList>
    </citation>
    <scope>NUCLEOTIDE SEQUENCE [LARGE SCALE GENOMIC DNA]</scope>
    <source>
        <strain evidence="1 2">DOE0152z</strain>
    </source>
</reference>
<organism evidence="1 2">
    <name type="scientific">Tetradesmus obliquus</name>
    <name type="common">Green alga</name>
    <name type="synonym">Acutodesmus obliquus</name>
    <dbReference type="NCBI Taxonomy" id="3088"/>
    <lineage>
        <taxon>Eukaryota</taxon>
        <taxon>Viridiplantae</taxon>
        <taxon>Chlorophyta</taxon>
        <taxon>core chlorophytes</taxon>
        <taxon>Chlorophyceae</taxon>
        <taxon>CS clade</taxon>
        <taxon>Sphaeropleales</taxon>
        <taxon>Scenedesmaceae</taxon>
        <taxon>Tetradesmus</taxon>
    </lineage>
</organism>
<dbReference type="Proteomes" id="UP001244341">
    <property type="component" value="Chromosome 4b"/>
</dbReference>
<name>A0ABY8TYF5_TETOB</name>
<evidence type="ECO:0000313" key="1">
    <source>
        <dbReference type="EMBL" id="WIA13281.1"/>
    </source>
</evidence>
<gene>
    <name evidence="1" type="ORF">OEZ85_006867</name>
</gene>
<protein>
    <submittedName>
        <fullName evidence="1">Uncharacterized protein</fullName>
    </submittedName>
</protein>
<sequence>MTYVVPAPEAAVAAAAAATAAATTAAAGLGSKPLFSGRRLAVGDLPQAMEYDRSADLELWELLPLL</sequence>
<evidence type="ECO:0000313" key="2">
    <source>
        <dbReference type="Proteomes" id="UP001244341"/>
    </source>
</evidence>
<proteinExistence type="predicted"/>